<reference evidence="6" key="1">
    <citation type="journal article" date="2019" name="Int. J. Syst. Evol. Microbiol.">
        <title>The Global Catalogue of Microorganisms (GCM) 10K type strain sequencing project: providing services to taxonomists for standard genome sequencing and annotation.</title>
        <authorList>
            <consortium name="The Broad Institute Genomics Platform"/>
            <consortium name="The Broad Institute Genome Sequencing Center for Infectious Disease"/>
            <person name="Wu L."/>
            <person name="Ma J."/>
        </authorList>
    </citation>
    <scope>NUCLEOTIDE SEQUENCE [LARGE SCALE GENOMIC DNA]</scope>
    <source>
        <strain evidence="6">CGMCC 1.13718</strain>
    </source>
</reference>
<dbReference type="SMART" id="SM00342">
    <property type="entry name" value="HTH_ARAC"/>
    <property type="match status" value="1"/>
</dbReference>
<feature type="domain" description="HTH araC/xylS-type" evidence="4">
    <location>
        <begin position="224"/>
        <end position="330"/>
    </location>
</feature>
<gene>
    <name evidence="5" type="ORF">ACFQBM_08960</name>
</gene>
<dbReference type="InterPro" id="IPR018060">
    <property type="entry name" value="HTH_AraC"/>
</dbReference>
<comment type="caution">
    <text evidence="5">The sequence shown here is derived from an EMBL/GenBank/DDBJ whole genome shotgun (WGS) entry which is preliminary data.</text>
</comment>
<dbReference type="InterPro" id="IPR009057">
    <property type="entry name" value="Homeodomain-like_sf"/>
</dbReference>
<organism evidence="5 6">
    <name type="scientific">Microbulbifer taiwanensis</name>
    <dbReference type="NCBI Taxonomy" id="986746"/>
    <lineage>
        <taxon>Bacteria</taxon>
        <taxon>Pseudomonadati</taxon>
        <taxon>Pseudomonadota</taxon>
        <taxon>Gammaproteobacteria</taxon>
        <taxon>Cellvibrionales</taxon>
        <taxon>Microbulbiferaceae</taxon>
        <taxon>Microbulbifer</taxon>
    </lineage>
</organism>
<name>A0ABW1YKZ7_9GAMM</name>
<evidence type="ECO:0000313" key="5">
    <source>
        <dbReference type="EMBL" id="MFC6633408.1"/>
    </source>
</evidence>
<dbReference type="PROSITE" id="PS01124">
    <property type="entry name" value="HTH_ARAC_FAMILY_2"/>
    <property type="match status" value="1"/>
</dbReference>
<evidence type="ECO:0000256" key="1">
    <source>
        <dbReference type="ARBA" id="ARBA00023015"/>
    </source>
</evidence>
<keyword evidence="6" id="KW-1185">Reference proteome</keyword>
<evidence type="ECO:0000313" key="6">
    <source>
        <dbReference type="Proteomes" id="UP001596425"/>
    </source>
</evidence>
<evidence type="ECO:0000259" key="4">
    <source>
        <dbReference type="PROSITE" id="PS01124"/>
    </source>
</evidence>
<evidence type="ECO:0000256" key="3">
    <source>
        <dbReference type="ARBA" id="ARBA00023163"/>
    </source>
</evidence>
<keyword evidence="3" id="KW-0804">Transcription</keyword>
<keyword evidence="1" id="KW-0805">Transcription regulation</keyword>
<dbReference type="Pfam" id="PF12833">
    <property type="entry name" value="HTH_18"/>
    <property type="match status" value="1"/>
</dbReference>
<dbReference type="PANTHER" id="PTHR47894:SF4">
    <property type="entry name" value="HTH-TYPE TRANSCRIPTIONAL REGULATOR GADX"/>
    <property type="match status" value="1"/>
</dbReference>
<accession>A0ABW1YKZ7</accession>
<keyword evidence="2" id="KW-0238">DNA-binding</keyword>
<dbReference type="PANTHER" id="PTHR47894">
    <property type="entry name" value="HTH-TYPE TRANSCRIPTIONAL REGULATOR GADX"/>
    <property type="match status" value="1"/>
</dbReference>
<dbReference type="Pfam" id="PF12625">
    <property type="entry name" value="Arabinose_bd"/>
    <property type="match status" value="1"/>
</dbReference>
<dbReference type="EMBL" id="JBHSVR010000001">
    <property type="protein sequence ID" value="MFC6633408.1"/>
    <property type="molecule type" value="Genomic_DNA"/>
</dbReference>
<dbReference type="Proteomes" id="UP001596425">
    <property type="component" value="Unassembled WGS sequence"/>
</dbReference>
<dbReference type="InterPro" id="IPR032687">
    <property type="entry name" value="AraC-type_N"/>
</dbReference>
<evidence type="ECO:0000256" key="2">
    <source>
        <dbReference type="ARBA" id="ARBA00023125"/>
    </source>
</evidence>
<proteinExistence type="predicted"/>
<dbReference type="SUPFAM" id="SSF46689">
    <property type="entry name" value="Homeodomain-like"/>
    <property type="match status" value="1"/>
</dbReference>
<dbReference type="RefSeq" id="WP_193189116.1">
    <property type="nucleotide sequence ID" value="NZ_JACZFR010000001.1"/>
</dbReference>
<sequence length="336" mass="37074">MATLFRAAALTNYFEVAEHLGLNPQPLLSKFGFSRSQLADPEQRIPAAAAIALLEESARESNCIAFGLRMAESRQLADFGAVSLLLTHQPTLRNALQAVVQYEHLLNEGLAISIEEAGKTVIVRDEVVTDPPMASRQATELAVGALFRLCSALLGAHWQPYGVNFTHEAPEDLQVHRRVFRCKLNFSAEFNGFTCPADSLDYPNPTADPSLAQIAARYVESLPGKARHSVELDARKMIVLLLPTGRATIDQVAMTLGMNVRTLQRRLDESDSAFSDLVNSVRRELVMRHIENPGHSLGRVAELLGYSVPSSFTRWFKAQFGASPAEWRARHIKKSG</sequence>
<protein>
    <submittedName>
        <fullName evidence="5">AraC family transcriptional regulator</fullName>
    </submittedName>
</protein>
<dbReference type="Gene3D" id="1.10.10.60">
    <property type="entry name" value="Homeodomain-like"/>
    <property type="match status" value="1"/>
</dbReference>